<evidence type="ECO:0000259" key="13">
    <source>
        <dbReference type="Pfam" id="PF01288"/>
    </source>
</evidence>
<evidence type="ECO:0000256" key="7">
    <source>
        <dbReference type="ARBA" id="ARBA00022777"/>
    </source>
</evidence>
<keyword evidence="15" id="KW-1185">Reference proteome</keyword>
<evidence type="ECO:0000256" key="5">
    <source>
        <dbReference type="ARBA" id="ARBA00022679"/>
    </source>
</evidence>
<keyword evidence="8" id="KW-0067">ATP-binding</keyword>
<evidence type="ECO:0000256" key="8">
    <source>
        <dbReference type="ARBA" id="ARBA00022840"/>
    </source>
</evidence>
<dbReference type="EC" id="2.7.6.3" evidence="3"/>
<evidence type="ECO:0000256" key="1">
    <source>
        <dbReference type="ARBA" id="ARBA00005051"/>
    </source>
</evidence>
<dbReference type="InterPro" id="IPR035907">
    <property type="entry name" value="Hppk_sf"/>
</dbReference>
<dbReference type="Pfam" id="PF01288">
    <property type="entry name" value="HPPK"/>
    <property type="match status" value="1"/>
</dbReference>
<dbReference type="GO" id="GO:0003848">
    <property type="term" value="F:2-amino-4-hydroxy-6-hydroxymethyldihydropteridine diphosphokinase activity"/>
    <property type="evidence" value="ECO:0007669"/>
    <property type="project" value="UniProtKB-EC"/>
</dbReference>
<evidence type="ECO:0000256" key="9">
    <source>
        <dbReference type="ARBA" id="ARBA00022909"/>
    </source>
</evidence>
<comment type="caution">
    <text evidence="14">The sequence shown here is derived from an EMBL/GenBank/DDBJ whole genome shotgun (WGS) entry which is preliminary data.</text>
</comment>
<evidence type="ECO:0000256" key="11">
    <source>
        <dbReference type="ARBA" id="ARBA00029766"/>
    </source>
</evidence>
<dbReference type="SUPFAM" id="SSF55083">
    <property type="entry name" value="6-hydroxymethyl-7,8-dihydropterin pyrophosphokinase, HPPK"/>
    <property type="match status" value="1"/>
</dbReference>
<sequence>MKASFSDKAAIAMGANVASLYGTPQQTMRAALTHLANDSVKISSVSGFYATPCFPPGAGPDYVNAAVMVETKYSATELLNHVHHVEAYFGRERVQRWASRTLDMDLLFLGSQVAPDLAGFQEWHDLDPGLQATRAPDKLILPHPRIQDRAFVLVPLAEIAPDWSHPVSGLTVSQMLEALSEKDRAEISLLPG</sequence>
<dbReference type="GO" id="GO:0016301">
    <property type="term" value="F:kinase activity"/>
    <property type="evidence" value="ECO:0007669"/>
    <property type="project" value="UniProtKB-KW"/>
</dbReference>
<evidence type="ECO:0000256" key="4">
    <source>
        <dbReference type="ARBA" id="ARBA00016218"/>
    </source>
</evidence>
<dbReference type="GO" id="GO:0005524">
    <property type="term" value="F:ATP binding"/>
    <property type="evidence" value="ECO:0007669"/>
    <property type="project" value="UniProtKB-KW"/>
</dbReference>
<keyword evidence="5" id="KW-0808">Transferase</keyword>
<dbReference type="UniPathway" id="UPA00077">
    <property type="reaction ID" value="UER00155"/>
</dbReference>
<accession>A0A037ZMU5</accession>
<protein>
    <recommendedName>
        <fullName evidence="4">2-amino-4-hydroxy-6-hydroxymethyldihydropteridine pyrophosphokinase</fullName>
        <ecNumber evidence="3">2.7.6.3</ecNumber>
    </recommendedName>
    <alternativeName>
        <fullName evidence="11">6-hydroxymethyl-7,8-dihydropterin pyrophosphokinase</fullName>
    </alternativeName>
    <alternativeName>
        <fullName evidence="12">7,8-dihydro-6-hydroxymethylpterin-pyrophosphokinase</fullName>
    </alternativeName>
</protein>
<dbReference type="PANTHER" id="PTHR43071">
    <property type="entry name" value="2-AMINO-4-HYDROXY-6-HYDROXYMETHYLDIHYDROPTERIDINE PYROPHOSPHOKINASE"/>
    <property type="match status" value="1"/>
</dbReference>
<evidence type="ECO:0000313" key="14">
    <source>
        <dbReference type="EMBL" id="KAJ56935.1"/>
    </source>
</evidence>
<dbReference type="GO" id="GO:0046656">
    <property type="term" value="P:folic acid biosynthetic process"/>
    <property type="evidence" value="ECO:0007669"/>
    <property type="project" value="UniProtKB-KW"/>
</dbReference>
<evidence type="ECO:0000256" key="2">
    <source>
        <dbReference type="ARBA" id="ARBA00005810"/>
    </source>
</evidence>
<organism evidence="14 15">
    <name type="scientific">Actibacterium mucosum KCTC 23349</name>
    <dbReference type="NCBI Taxonomy" id="1454373"/>
    <lineage>
        <taxon>Bacteria</taxon>
        <taxon>Pseudomonadati</taxon>
        <taxon>Pseudomonadota</taxon>
        <taxon>Alphaproteobacteria</taxon>
        <taxon>Rhodobacterales</taxon>
        <taxon>Roseobacteraceae</taxon>
        <taxon>Actibacterium</taxon>
    </lineage>
</organism>
<proteinExistence type="inferred from homology"/>
<evidence type="ECO:0000256" key="10">
    <source>
        <dbReference type="ARBA" id="ARBA00029409"/>
    </source>
</evidence>
<dbReference type="GO" id="GO:0046654">
    <property type="term" value="P:tetrahydrofolate biosynthetic process"/>
    <property type="evidence" value="ECO:0007669"/>
    <property type="project" value="UniProtKB-UniPathway"/>
</dbReference>
<comment type="function">
    <text evidence="10">Catalyzes the transfer of pyrophosphate from adenosine triphosphate (ATP) to 6-hydroxymethyl-7,8-dihydropterin, an enzymatic step in folate biosynthesis pathway.</text>
</comment>
<keyword evidence="6" id="KW-0547">Nucleotide-binding</keyword>
<comment type="pathway">
    <text evidence="1">Cofactor biosynthesis; tetrahydrofolate biosynthesis; 2-amino-4-hydroxy-6-hydroxymethyl-7,8-dihydropteridine diphosphate from 7,8-dihydroneopterin triphosphate: step 4/4.</text>
</comment>
<keyword evidence="9" id="KW-0289">Folate biosynthesis</keyword>
<evidence type="ECO:0000256" key="6">
    <source>
        <dbReference type="ARBA" id="ARBA00022741"/>
    </source>
</evidence>
<evidence type="ECO:0000313" key="15">
    <source>
        <dbReference type="Proteomes" id="UP000026249"/>
    </source>
</evidence>
<gene>
    <name evidence="14" type="ORF">ACMU_00145</name>
</gene>
<dbReference type="EMBL" id="JFKE01000001">
    <property type="protein sequence ID" value="KAJ56935.1"/>
    <property type="molecule type" value="Genomic_DNA"/>
</dbReference>
<dbReference type="PANTHER" id="PTHR43071:SF1">
    <property type="entry name" value="2-AMINO-4-HYDROXY-6-HYDROXYMETHYLDIHYDROPTERIDINE PYROPHOSPHOKINASE"/>
    <property type="match status" value="1"/>
</dbReference>
<dbReference type="InterPro" id="IPR000550">
    <property type="entry name" value="Hppk"/>
</dbReference>
<dbReference type="NCBIfam" id="TIGR01498">
    <property type="entry name" value="folK"/>
    <property type="match status" value="1"/>
</dbReference>
<name>A0A037ZMU5_9RHOB</name>
<dbReference type="CDD" id="cd00483">
    <property type="entry name" value="HPPK"/>
    <property type="match status" value="1"/>
</dbReference>
<evidence type="ECO:0000256" key="12">
    <source>
        <dbReference type="ARBA" id="ARBA00033413"/>
    </source>
</evidence>
<dbReference type="STRING" id="1454373.ACMU_00145"/>
<comment type="similarity">
    <text evidence="2">Belongs to the HPPK family.</text>
</comment>
<dbReference type="AlphaFoldDB" id="A0A037ZMU5"/>
<feature type="domain" description="7,8-dihydro-6-hydroxymethylpterin-pyrophosphokinase" evidence="13">
    <location>
        <begin position="11"/>
        <end position="161"/>
    </location>
</feature>
<dbReference type="Proteomes" id="UP000026249">
    <property type="component" value="Unassembled WGS sequence"/>
</dbReference>
<dbReference type="Gene3D" id="3.30.70.560">
    <property type="entry name" value="7,8-Dihydro-6-hydroxymethylpterin-pyrophosphokinase HPPK"/>
    <property type="match status" value="1"/>
</dbReference>
<reference evidence="14 15" key="1">
    <citation type="submission" date="2014-03" db="EMBL/GenBank/DDBJ databases">
        <title>Draft Genome Sequence of Actibacterium mucosum KCTC 23349, a Marine Alphaproteobacterium with Complex Ionic Requirements Isolated from Mediterranean Seawater at Malvarrosa Beach, Valencia, Spain.</title>
        <authorList>
            <person name="Arahal D.R."/>
            <person name="Shao Z."/>
            <person name="Lai Q."/>
            <person name="Pujalte M.J."/>
        </authorList>
    </citation>
    <scope>NUCLEOTIDE SEQUENCE [LARGE SCALE GENOMIC DNA]</scope>
    <source>
        <strain evidence="14 15">KCTC 23349</strain>
    </source>
</reference>
<keyword evidence="7 14" id="KW-0418">Kinase</keyword>
<evidence type="ECO:0000256" key="3">
    <source>
        <dbReference type="ARBA" id="ARBA00013253"/>
    </source>
</evidence>